<dbReference type="InterPro" id="IPR003960">
    <property type="entry name" value="ATPase_AAA_CS"/>
</dbReference>
<comment type="subcellular location">
    <subcellularLocation>
        <location evidence="15">Cell membrane</location>
        <topology evidence="15">Multi-pass membrane protein</topology>
        <orientation evidence="15">Cytoplasmic side</orientation>
    </subcellularLocation>
    <subcellularLocation>
        <location evidence="1">Membrane</location>
    </subcellularLocation>
</comment>
<keyword evidence="9 15" id="KW-0862">Zinc</keyword>
<gene>
    <name evidence="15" type="primary">ftsH</name>
    <name evidence="19" type="ORF">DES40_1114</name>
</gene>
<evidence type="ECO:0000256" key="16">
    <source>
        <dbReference type="RuleBase" id="RU003651"/>
    </source>
</evidence>
<feature type="binding site" evidence="15">
    <location>
        <position position="507"/>
    </location>
    <ligand>
        <name>Zn(2+)</name>
        <dbReference type="ChEBI" id="CHEBI:29105"/>
        <note>catalytic</note>
    </ligand>
</feature>
<keyword evidence="7 15" id="KW-0547">Nucleotide-binding</keyword>
<feature type="binding site" evidence="15">
    <location>
        <begin position="207"/>
        <end position="214"/>
    </location>
    <ligand>
        <name>ATP</name>
        <dbReference type="ChEBI" id="CHEBI:30616"/>
    </ligand>
</feature>
<dbReference type="FunFam" id="3.40.50.300:FF:000001">
    <property type="entry name" value="ATP-dependent zinc metalloprotease FtsH"/>
    <property type="match status" value="1"/>
</dbReference>
<evidence type="ECO:0000256" key="7">
    <source>
        <dbReference type="ARBA" id="ARBA00022741"/>
    </source>
</evidence>
<dbReference type="GO" id="GO:0006508">
    <property type="term" value="P:proteolysis"/>
    <property type="evidence" value="ECO:0007669"/>
    <property type="project" value="UniProtKB-KW"/>
</dbReference>
<dbReference type="Gene3D" id="1.10.8.60">
    <property type="match status" value="1"/>
</dbReference>
<feature type="compositionally biased region" description="Basic and acidic residues" evidence="17">
    <location>
        <begin position="611"/>
        <end position="620"/>
    </location>
</feature>
<evidence type="ECO:0000256" key="15">
    <source>
        <dbReference type="HAMAP-Rule" id="MF_01458"/>
    </source>
</evidence>
<dbReference type="FunFam" id="1.20.58.760:FF:000001">
    <property type="entry name" value="ATP-dependent zinc metalloprotease FtsH"/>
    <property type="match status" value="1"/>
</dbReference>
<dbReference type="InterPro" id="IPR037219">
    <property type="entry name" value="Peptidase_M41-like"/>
</dbReference>
<accession>A0A420WL87</accession>
<name>A0A420WL87_9PROT</name>
<dbReference type="FunFam" id="1.10.8.60:FF:000001">
    <property type="entry name" value="ATP-dependent zinc metalloprotease FtsH"/>
    <property type="match status" value="1"/>
</dbReference>
<dbReference type="Pfam" id="PF06480">
    <property type="entry name" value="FtsH_ext"/>
    <property type="match status" value="1"/>
</dbReference>
<keyword evidence="6 15" id="KW-0479">Metal-binding</keyword>
<sequence>MKNDNPPPNLNIRNLAVWGVIVAMFLVMIAMSQGNFQKAAESNKLTFSQFSQQVNQGNIATAKIDQQKQLVTGTKSDGTEYVANIPFFDDKAGDLLATSNVPYEYAKKQEQSFIGNLLISILPLLLIAGLFVLFFRSMQGGGRGGAMSFGKSKAKLLTENTKRVTFEDVAGVESAKEDLKEVVEFLQDPSRFTRLGARIPTGALLVGPPGTGKTLLARAVAGEAGVPFFTISGSDFVEMFVGVGASRVREMFADARKHAPCIIFIDEIDAVGRHRGVGTSGGHEEREQTLNQLLVEMDGFDGQEGIIIIAATNRPDVLDKALLRPGRFDRQIEVPYPDIQGREKILEVHMKGKPITADLDVKYIARGTPGFSGADLANLCNEAALLAARRNKLKITMREFEDARDKVMMGAERRTLAMTDEEKEMTAYHEAGHAIVGLNMKGSLPIHKATIIPRGRALGMVQYMPERDQISQSREEMIARMAMAMGGRAAEELHFGYDKVTSGASSDIEQVTRIATAMVTEWGLSDEVGPIAYKETDQQSFMPGIGRGSSISPETAKIIEAEIKRFVTEAHETAVKILKKKKKDWVALAEALLEYETLSGDEIEVLLSDGIKPKRPDGGKTKPAVSAVPTTKKPKGLGGAAKA</sequence>
<feature type="transmembrane region" description="Helical" evidence="15">
    <location>
        <begin position="113"/>
        <end position="135"/>
    </location>
</feature>
<dbReference type="GO" id="GO:0004176">
    <property type="term" value="F:ATP-dependent peptidase activity"/>
    <property type="evidence" value="ECO:0007669"/>
    <property type="project" value="InterPro"/>
</dbReference>
<evidence type="ECO:0000256" key="3">
    <source>
        <dbReference type="ARBA" id="ARBA00022475"/>
    </source>
</evidence>
<dbReference type="GO" id="GO:0005524">
    <property type="term" value="F:ATP binding"/>
    <property type="evidence" value="ECO:0007669"/>
    <property type="project" value="UniProtKB-UniRule"/>
</dbReference>
<comment type="caution">
    <text evidence="19">The sequence shown here is derived from an EMBL/GenBank/DDBJ whole genome shotgun (WGS) entry which is preliminary data.</text>
</comment>
<feature type="binding site" evidence="15">
    <location>
        <position position="433"/>
    </location>
    <ligand>
        <name>Zn(2+)</name>
        <dbReference type="ChEBI" id="CHEBI:29105"/>
        <note>catalytic</note>
    </ligand>
</feature>
<evidence type="ECO:0000256" key="6">
    <source>
        <dbReference type="ARBA" id="ARBA00022723"/>
    </source>
</evidence>
<dbReference type="AlphaFoldDB" id="A0A420WL87"/>
<feature type="binding site" evidence="15">
    <location>
        <position position="429"/>
    </location>
    <ligand>
        <name>Zn(2+)</name>
        <dbReference type="ChEBI" id="CHEBI:29105"/>
        <note>catalytic</note>
    </ligand>
</feature>
<dbReference type="InParanoid" id="A0A420WL87"/>
<feature type="region of interest" description="Disordered" evidence="17">
    <location>
        <begin position="610"/>
        <end position="643"/>
    </location>
</feature>
<dbReference type="Pfam" id="PF00004">
    <property type="entry name" value="AAA"/>
    <property type="match status" value="1"/>
</dbReference>
<dbReference type="InterPro" id="IPR000642">
    <property type="entry name" value="Peptidase_M41"/>
</dbReference>
<proteinExistence type="inferred from homology"/>
<keyword evidence="3 15" id="KW-1003">Cell membrane</keyword>
<dbReference type="PANTHER" id="PTHR23076">
    <property type="entry name" value="METALLOPROTEASE M41 FTSH"/>
    <property type="match status" value="1"/>
</dbReference>
<feature type="active site" evidence="15">
    <location>
        <position position="430"/>
    </location>
</feature>
<dbReference type="InterPro" id="IPR041569">
    <property type="entry name" value="AAA_lid_3"/>
</dbReference>
<evidence type="ECO:0000256" key="14">
    <source>
        <dbReference type="ARBA" id="ARBA00061570"/>
    </source>
</evidence>
<evidence type="ECO:0000256" key="5">
    <source>
        <dbReference type="ARBA" id="ARBA00022692"/>
    </source>
</evidence>
<keyword evidence="12 15" id="KW-0482">Metalloprotease</keyword>
<dbReference type="OrthoDB" id="9809379at2"/>
<dbReference type="GO" id="GO:0005886">
    <property type="term" value="C:plasma membrane"/>
    <property type="evidence" value="ECO:0007669"/>
    <property type="project" value="UniProtKB-SubCell"/>
</dbReference>
<evidence type="ECO:0000256" key="12">
    <source>
        <dbReference type="ARBA" id="ARBA00023049"/>
    </source>
</evidence>
<feature type="transmembrane region" description="Helical" evidence="15">
    <location>
        <begin position="12"/>
        <end position="31"/>
    </location>
</feature>
<comment type="similarity">
    <text evidence="14 15">In the central section; belongs to the AAA ATPase family.</text>
</comment>
<keyword evidence="5 15" id="KW-0812">Transmembrane</keyword>
<dbReference type="RefSeq" id="WP_121100464.1">
    <property type="nucleotide sequence ID" value="NZ_RBII01000001.1"/>
</dbReference>
<dbReference type="NCBIfam" id="TIGR01241">
    <property type="entry name" value="FtsH_fam"/>
    <property type="match status" value="1"/>
</dbReference>
<dbReference type="SMART" id="SM00382">
    <property type="entry name" value="AAA"/>
    <property type="match status" value="1"/>
</dbReference>
<dbReference type="SUPFAM" id="SSF140990">
    <property type="entry name" value="FtsH protease domain-like"/>
    <property type="match status" value="1"/>
</dbReference>
<dbReference type="Gene3D" id="3.30.720.210">
    <property type="match status" value="1"/>
</dbReference>
<keyword evidence="13 15" id="KW-0472">Membrane</keyword>
<evidence type="ECO:0000313" key="20">
    <source>
        <dbReference type="Proteomes" id="UP000282211"/>
    </source>
</evidence>
<dbReference type="FunCoup" id="A0A420WL87">
    <property type="interactions" value="466"/>
</dbReference>
<evidence type="ECO:0000256" key="13">
    <source>
        <dbReference type="ARBA" id="ARBA00023136"/>
    </source>
</evidence>
<dbReference type="Gene3D" id="3.40.50.300">
    <property type="entry name" value="P-loop containing nucleotide triphosphate hydrolases"/>
    <property type="match status" value="1"/>
</dbReference>
<dbReference type="InterPro" id="IPR005936">
    <property type="entry name" value="FtsH"/>
</dbReference>
<keyword evidence="11 15" id="KW-1133">Transmembrane helix</keyword>
<dbReference type="InterPro" id="IPR003593">
    <property type="entry name" value="AAA+_ATPase"/>
</dbReference>
<dbReference type="InterPro" id="IPR011546">
    <property type="entry name" value="Pept_M41_FtsH_extracell"/>
</dbReference>
<organism evidence="19 20">
    <name type="scientific">Litorimonas taeanensis</name>
    <dbReference type="NCBI Taxonomy" id="568099"/>
    <lineage>
        <taxon>Bacteria</taxon>
        <taxon>Pseudomonadati</taxon>
        <taxon>Pseudomonadota</taxon>
        <taxon>Alphaproteobacteria</taxon>
        <taxon>Maricaulales</taxon>
        <taxon>Robiginitomaculaceae</taxon>
    </lineage>
</organism>
<dbReference type="Gene3D" id="1.20.58.760">
    <property type="entry name" value="Peptidase M41"/>
    <property type="match status" value="1"/>
</dbReference>
<dbReference type="GO" id="GO:0008270">
    <property type="term" value="F:zinc ion binding"/>
    <property type="evidence" value="ECO:0007669"/>
    <property type="project" value="UniProtKB-UniRule"/>
</dbReference>
<comment type="similarity">
    <text evidence="2 15">In the C-terminal section; belongs to the peptidase M41 family.</text>
</comment>
<dbReference type="HAMAP" id="MF_01458">
    <property type="entry name" value="FtsH"/>
    <property type="match status" value="1"/>
</dbReference>
<keyword evidence="4 15" id="KW-0645">Protease</keyword>
<evidence type="ECO:0000256" key="8">
    <source>
        <dbReference type="ARBA" id="ARBA00022801"/>
    </source>
</evidence>
<evidence type="ECO:0000256" key="10">
    <source>
        <dbReference type="ARBA" id="ARBA00022840"/>
    </source>
</evidence>
<keyword evidence="20" id="KW-1185">Reference proteome</keyword>
<evidence type="ECO:0000256" key="17">
    <source>
        <dbReference type="SAM" id="MobiDB-lite"/>
    </source>
</evidence>
<evidence type="ECO:0000256" key="9">
    <source>
        <dbReference type="ARBA" id="ARBA00022833"/>
    </source>
</evidence>
<keyword evidence="8 15" id="KW-0378">Hydrolase</keyword>
<reference evidence="19 20" key="1">
    <citation type="submission" date="2018-10" db="EMBL/GenBank/DDBJ databases">
        <title>Genomic Encyclopedia of Type Strains, Phase IV (KMG-IV): sequencing the most valuable type-strain genomes for metagenomic binning, comparative biology and taxonomic classification.</title>
        <authorList>
            <person name="Goeker M."/>
        </authorList>
    </citation>
    <scope>NUCLEOTIDE SEQUENCE [LARGE SCALE GENOMIC DNA]</scope>
    <source>
        <strain evidence="19 20">DSM 22008</strain>
    </source>
</reference>
<dbReference type="GO" id="GO:0004222">
    <property type="term" value="F:metalloendopeptidase activity"/>
    <property type="evidence" value="ECO:0007669"/>
    <property type="project" value="InterPro"/>
</dbReference>
<dbReference type="EMBL" id="RBII01000001">
    <property type="protein sequence ID" value="RKQ71784.1"/>
    <property type="molecule type" value="Genomic_DNA"/>
</dbReference>
<dbReference type="InterPro" id="IPR003959">
    <property type="entry name" value="ATPase_AAA_core"/>
</dbReference>
<comment type="similarity">
    <text evidence="16">Belongs to the AAA ATPase family.</text>
</comment>
<dbReference type="GO" id="GO:0030163">
    <property type="term" value="P:protein catabolic process"/>
    <property type="evidence" value="ECO:0007669"/>
    <property type="project" value="UniProtKB-UniRule"/>
</dbReference>
<dbReference type="Pfam" id="PF01434">
    <property type="entry name" value="Peptidase_M41"/>
    <property type="match status" value="1"/>
</dbReference>
<comment type="subunit">
    <text evidence="15">Homohexamer.</text>
</comment>
<evidence type="ECO:0000256" key="2">
    <source>
        <dbReference type="ARBA" id="ARBA00010044"/>
    </source>
</evidence>
<dbReference type="CDD" id="cd19501">
    <property type="entry name" value="RecA-like_FtsH"/>
    <property type="match status" value="1"/>
</dbReference>
<dbReference type="GO" id="GO:0016887">
    <property type="term" value="F:ATP hydrolysis activity"/>
    <property type="evidence" value="ECO:0007669"/>
    <property type="project" value="UniProtKB-UniRule"/>
</dbReference>
<feature type="domain" description="AAA+ ATPase" evidence="18">
    <location>
        <begin position="199"/>
        <end position="338"/>
    </location>
</feature>
<dbReference type="EC" id="3.4.24.-" evidence="15"/>
<evidence type="ECO:0000313" key="19">
    <source>
        <dbReference type="EMBL" id="RKQ71784.1"/>
    </source>
</evidence>
<dbReference type="Pfam" id="PF17862">
    <property type="entry name" value="AAA_lid_3"/>
    <property type="match status" value="1"/>
</dbReference>
<dbReference type="PROSITE" id="PS00674">
    <property type="entry name" value="AAA"/>
    <property type="match status" value="1"/>
</dbReference>
<dbReference type="InterPro" id="IPR027417">
    <property type="entry name" value="P-loop_NTPase"/>
</dbReference>
<comment type="function">
    <text evidence="15">Acts as a processive, ATP-dependent zinc metallopeptidase for both cytoplasmic and membrane proteins. Plays a role in the quality control of integral membrane proteins.</text>
</comment>
<evidence type="ECO:0000256" key="1">
    <source>
        <dbReference type="ARBA" id="ARBA00004370"/>
    </source>
</evidence>
<dbReference type="PANTHER" id="PTHR23076:SF97">
    <property type="entry name" value="ATP-DEPENDENT ZINC METALLOPROTEASE YME1L1"/>
    <property type="match status" value="1"/>
</dbReference>
<protein>
    <recommendedName>
        <fullName evidence="15">ATP-dependent zinc metalloprotease FtsH</fullName>
        <ecNumber evidence="15">3.4.24.-</ecNumber>
    </recommendedName>
</protein>
<keyword evidence="10 15" id="KW-0067">ATP-binding</keyword>
<comment type="cofactor">
    <cofactor evidence="15">
        <name>Zn(2+)</name>
        <dbReference type="ChEBI" id="CHEBI:29105"/>
    </cofactor>
    <text evidence="15">Binds 1 zinc ion per subunit.</text>
</comment>
<evidence type="ECO:0000256" key="4">
    <source>
        <dbReference type="ARBA" id="ARBA00022670"/>
    </source>
</evidence>
<dbReference type="SUPFAM" id="SSF52540">
    <property type="entry name" value="P-loop containing nucleoside triphosphate hydrolases"/>
    <property type="match status" value="1"/>
</dbReference>
<dbReference type="Proteomes" id="UP000282211">
    <property type="component" value="Unassembled WGS sequence"/>
</dbReference>
<evidence type="ECO:0000259" key="18">
    <source>
        <dbReference type="SMART" id="SM00382"/>
    </source>
</evidence>
<evidence type="ECO:0000256" key="11">
    <source>
        <dbReference type="ARBA" id="ARBA00022989"/>
    </source>
</evidence>